<protein>
    <submittedName>
        <fullName evidence="1">Putative redox protein</fullName>
    </submittedName>
</protein>
<gene>
    <name evidence="1" type="ORF">DFR34_101318</name>
</gene>
<dbReference type="RefSeq" id="WP_110389374.1">
    <property type="nucleotide sequence ID" value="NZ_CALCOA010000133.1"/>
</dbReference>
<comment type="caution">
    <text evidence="1">The sequence shown here is derived from an EMBL/GenBank/DDBJ whole genome shotgun (WGS) entry which is preliminary data.</text>
</comment>
<dbReference type="Proteomes" id="UP000247555">
    <property type="component" value="Unassembled WGS sequence"/>
</dbReference>
<evidence type="ECO:0000313" key="2">
    <source>
        <dbReference type="Proteomes" id="UP000247555"/>
    </source>
</evidence>
<dbReference type="SUPFAM" id="SSF82784">
    <property type="entry name" value="OsmC-like"/>
    <property type="match status" value="1"/>
</dbReference>
<dbReference type="InterPro" id="IPR015946">
    <property type="entry name" value="KH_dom-like_a/b"/>
</dbReference>
<reference evidence="1 2" key="1">
    <citation type="submission" date="2018-05" db="EMBL/GenBank/DDBJ databases">
        <title>Genomic Encyclopedia of Type Strains, Phase IV (KMG-IV): sequencing the most valuable type-strain genomes for metagenomic binning, comparative biology and taxonomic classification.</title>
        <authorList>
            <person name="Goeker M."/>
        </authorList>
    </citation>
    <scope>NUCLEOTIDE SEQUENCE [LARGE SCALE GENOMIC DNA]</scope>
    <source>
        <strain evidence="1 2">DSM 29661</strain>
    </source>
</reference>
<dbReference type="AlphaFoldDB" id="A0A318KVY3"/>
<name>A0A318KVY3_9NEIS</name>
<organism evidence="1 2">
    <name type="scientific">Rivihabitans pingtungensis</name>
    <dbReference type="NCBI Taxonomy" id="1054498"/>
    <lineage>
        <taxon>Bacteria</taxon>
        <taxon>Pseudomonadati</taxon>
        <taxon>Pseudomonadota</taxon>
        <taxon>Betaproteobacteria</taxon>
        <taxon>Neisseriales</taxon>
        <taxon>Aquaspirillaceae</taxon>
        <taxon>Rivihabitans</taxon>
    </lineage>
</organism>
<dbReference type="InterPro" id="IPR036102">
    <property type="entry name" value="OsmC/Ohrsf"/>
</dbReference>
<dbReference type="PANTHER" id="PTHR34352">
    <property type="entry name" value="PROTEIN YHFA"/>
    <property type="match status" value="1"/>
</dbReference>
<sequence>MKAKLKWIDGVCFMGETGSGHAVVMDGAPEGGGRNLGPRPMELVLLGTAGCTSYDVLSILRKSRQDVRDCWVELDAERAEVDPKVFTRIHFHFVVTGRGLKADAVERAIKLSAEKYCSASIMLAKTAEITHDFELREDA</sequence>
<proteinExistence type="predicted"/>
<accession>A0A318KVY3</accession>
<evidence type="ECO:0000313" key="1">
    <source>
        <dbReference type="EMBL" id="PXX82084.1"/>
    </source>
</evidence>
<dbReference type="OrthoDB" id="9804010at2"/>
<dbReference type="EMBL" id="QJKI01000001">
    <property type="protein sequence ID" value="PXX82084.1"/>
    <property type="molecule type" value="Genomic_DNA"/>
</dbReference>
<dbReference type="Gene3D" id="2.20.25.10">
    <property type="match status" value="1"/>
</dbReference>
<dbReference type="InterPro" id="IPR003718">
    <property type="entry name" value="OsmC/Ohr_fam"/>
</dbReference>
<dbReference type="Gene3D" id="3.30.300.20">
    <property type="match status" value="1"/>
</dbReference>
<keyword evidence="2" id="KW-1185">Reference proteome</keyword>
<dbReference type="Pfam" id="PF02566">
    <property type="entry name" value="OsmC"/>
    <property type="match status" value="1"/>
</dbReference>
<dbReference type="PANTHER" id="PTHR34352:SF1">
    <property type="entry name" value="PROTEIN YHFA"/>
    <property type="match status" value="1"/>
</dbReference>
<dbReference type="NCBIfam" id="NF008009">
    <property type="entry name" value="PRK10738.1"/>
    <property type="match status" value="1"/>
</dbReference>